<feature type="domain" description="N-acetyltransferase" evidence="3">
    <location>
        <begin position="1"/>
        <end position="166"/>
    </location>
</feature>
<evidence type="ECO:0000256" key="1">
    <source>
        <dbReference type="ARBA" id="ARBA00022679"/>
    </source>
</evidence>
<organism evidence="4 5">
    <name type="scientific">Glycomyces sambucus</name>
    <dbReference type="NCBI Taxonomy" id="380244"/>
    <lineage>
        <taxon>Bacteria</taxon>
        <taxon>Bacillati</taxon>
        <taxon>Actinomycetota</taxon>
        <taxon>Actinomycetes</taxon>
        <taxon>Glycomycetales</taxon>
        <taxon>Glycomycetaceae</taxon>
        <taxon>Glycomyces</taxon>
    </lineage>
</organism>
<dbReference type="Proteomes" id="UP000198662">
    <property type="component" value="Unassembled WGS sequence"/>
</dbReference>
<keyword evidence="1 4" id="KW-0808">Transferase</keyword>
<dbReference type="RefSeq" id="WP_176953344.1">
    <property type="nucleotide sequence ID" value="NZ_FNGF01000004.1"/>
</dbReference>
<dbReference type="AlphaFoldDB" id="A0A1G9HX00"/>
<dbReference type="PROSITE" id="PS51186">
    <property type="entry name" value="GNAT"/>
    <property type="match status" value="1"/>
</dbReference>
<dbReference type="SUPFAM" id="SSF55729">
    <property type="entry name" value="Acyl-CoA N-acyltransferases (Nat)"/>
    <property type="match status" value="2"/>
</dbReference>
<keyword evidence="5" id="KW-1185">Reference proteome</keyword>
<name>A0A1G9HX00_9ACTN</name>
<evidence type="ECO:0000259" key="3">
    <source>
        <dbReference type="PROSITE" id="PS51186"/>
    </source>
</evidence>
<evidence type="ECO:0000313" key="5">
    <source>
        <dbReference type="Proteomes" id="UP000198662"/>
    </source>
</evidence>
<dbReference type="InterPro" id="IPR016181">
    <property type="entry name" value="Acyl_CoA_acyltransferase"/>
</dbReference>
<dbReference type="PANTHER" id="PTHR43877">
    <property type="entry name" value="AMINOALKYLPHOSPHONATE N-ACETYLTRANSFERASE-RELATED-RELATED"/>
    <property type="match status" value="1"/>
</dbReference>
<proteinExistence type="predicted"/>
<dbReference type="Pfam" id="PF00583">
    <property type="entry name" value="Acetyltransf_1"/>
    <property type="match status" value="1"/>
</dbReference>
<dbReference type="Gene3D" id="3.40.630.30">
    <property type="match status" value="1"/>
</dbReference>
<dbReference type="PANTHER" id="PTHR43877:SF8">
    <property type="entry name" value="N-ACETYLGLUTAMATE SYNTHASE-RELATED"/>
    <property type="match status" value="1"/>
</dbReference>
<evidence type="ECO:0000313" key="4">
    <source>
        <dbReference type="EMBL" id="SDL17537.1"/>
    </source>
</evidence>
<protein>
    <submittedName>
        <fullName evidence="4">Acetyltransferase (GNAT) family protein</fullName>
    </submittedName>
</protein>
<dbReference type="GO" id="GO:0016747">
    <property type="term" value="F:acyltransferase activity, transferring groups other than amino-acyl groups"/>
    <property type="evidence" value="ECO:0007669"/>
    <property type="project" value="InterPro"/>
</dbReference>
<keyword evidence="2" id="KW-0012">Acyltransferase</keyword>
<evidence type="ECO:0000256" key="2">
    <source>
        <dbReference type="ARBA" id="ARBA00023315"/>
    </source>
</evidence>
<gene>
    <name evidence="4" type="ORF">SAMN05216298_2892</name>
</gene>
<sequence length="341" mass="37752">MQIRMLDPADDRAVTGAIALKEAVRAADAPEYPRPVEQSLRAALLHPRPGLDVAHWTAIEDGGTIGYLSVSLFTDDNPHLAAAELMVHPDHRRRGHGAALLRRCIDFAAANGRTAIVLRTPTRWSDGPPRPEAGAKFLEDNGFAVSFVNVRSRLHLSALEPEAEQRLWARSVAASGPDYELRTWTGPAPDDLFASLCRLDAKRRTEIPMGDMQLEAEAVDLGRAREKEDVLAAVHQVPVKAAAVHRTTGRVAAFTDLRAFEDPDTAHAFQDLTIVDPAHRGHRLGLLVKLANLRQTRRRFPQIKEIWAENADVNERMIAINTALGFRTVDAVSVYQRKLQH</sequence>
<dbReference type="InterPro" id="IPR000182">
    <property type="entry name" value="GNAT_dom"/>
</dbReference>
<dbReference type="InterPro" id="IPR050832">
    <property type="entry name" value="Bact_Acetyltransf"/>
</dbReference>
<dbReference type="EMBL" id="FNGF01000004">
    <property type="protein sequence ID" value="SDL17537.1"/>
    <property type="molecule type" value="Genomic_DNA"/>
</dbReference>
<dbReference type="STRING" id="380244.SAMN05216298_2892"/>
<reference evidence="5" key="1">
    <citation type="submission" date="2016-10" db="EMBL/GenBank/DDBJ databases">
        <authorList>
            <person name="Varghese N."/>
            <person name="Submissions S."/>
        </authorList>
    </citation>
    <scope>NUCLEOTIDE SEQUENCE [LARGE SCALE GENOMIC DNA]</scope>
    <source>
        <strain evidence="5">CGMCC 4.3147</strain>
    </source>
</reference>
<accession>A0A1G9HX00</accession>
<dbReference type="CDD" id="cd04301">
    <property type="entry name" value="NAT_SF"/>
    <property type="match status" value="1"/>
</dbReference>